<reference evidence="3" key="1">
    <citation type="submission" date="2025-08" db="UniProtKB">
        <authorList>
            <consortium name="RefSeq"/>
        </authorList>
    </citation>
    <scope>IDENTIFICATION</scope>
    <source>
        <tissue evidence="3">Whole blood</tissue>
    </source>
</reference>
<dbReference type="RefSeq" id="XP_008700815.1">
    <property type="nucleotide sequence ID" value="XM_008702593.2"/>
</dbReference>
<accession>A0A384D249</accession>
<sequence length="203" mass="21380">MGSFSGKCRFPCREGSARWPRLGSRSRVVVAPGRTGRCCPKWGTGTSVGAALLCMRLVTGTTASSFFRPRMPSLRGSKLLAQGRTARWWGGWHSRSGGSAARARAPDDGVPAPHPSKAGPLPSAAAPPPSTGPKTLQLQSCCAPYCHQSCPLDRQSPTGPSKLGLLGLVHSSSGSGLRACPLLRSHQMLLEAGESCWQPARDH</sequence>
<dbReference type="GeneID" id="103673759"/>
<dbReference type="KEGG" id="umr:103673759"/>
<evidence type="ECO:0000313" key="3">
    <source>
        <dbReference type="RefSeq" id="XP_008700815.1"/>
    </source>
</evidence>
<organism evidence="2 3">
    <name type="scientific">Ursus maritimus</name>
    <name type="common">Polar bear</name>
    <name type="synonym">Thalarctos maritimus</name>
    <dbReference type="NCBI Taxonomy" id="29073"/>
    <lineage>
        <taxon>Eukaryota</taxon>
        <taxon>Metazoa</taxon>
        <taxon>Chordata</taxon>
        <taxon>Craniata</taxon>
        <taxon>Vertebrata</taxon>
        <taxon>Euteleostomi</taxon>
        <taxon>Mammalia</taxon>
        <taxon>Eutheria</taxon>
        <taxon>Laurasiatheria</taxon>
        <taxon>Carnivora</taxon>
        <taxon>Caniformia</taxon>
        <taxon>Ursidae</taxon>
        <taxon>Ursus</taxon>
    </lineage>
</organism>
<evidence type="ECO:0000256" key="1">
    <source>
        <dbReference type="SAM" id="MobiDB-lite"/>
    </source>
</evidence>
<feature type="region of interest" description="Disordered" evidence="1">
    <location>
        <begin position="97"/>
        <end position="133"/>
    </location>
</feature>
<feature type="compositionally biased region" description="Low complexity" evidence="1">
    <location>
        <begin position="115"/>
        <end position="124"/>
    </location>
</feature>
<evidence type="ECO:0000313" key="2">
    <source>
        <dbReference type="Proteomes" id="UP000261680"/>
    </source>
</evidence>
<name>A0A384D249_URSMA</name>
<protein>
    <submittedName>
        <fullName evidence="3">Uncharacterized protein LOC103673759</fullName>
    </submittedName>
</protein>
<dbReference type="AlphaFoldDB" id="A0A384D249"/>
<dbReference type="Proteomes" id="UP000261680">
    <property type="component" value="Unplaced"/>
</dbReference>
<keyword evidence="2" id="KW-1185">Reference proteome</keyword>
<proteinExistence type="predicted"/>
<gene>
    <name evidence="3" type="primary">LOC103673759</name>
</gene>